<evidence type="ECO:0000313" key="3">
    <source>
        <dbReference type="Proteomes" id="UP001501035"/>
    </source>
</evidence>
<comment type="caution">
    <text evidence="2">The sequence shown here is derived from an EMBL/GenBank/DDBJ whole genome shotgun (WGS) entry which is preliminary data.</text>
</comment>
<organism evidence="2 3">
    <name type="scientific">Gordonia defluvii</name>
    <dbReference type="NCBI Taxonomy" id="283718"/>
    <lineage>
        <taxon>Bacteria</taxon>
        <taxon>Bacillati</taxon>
        <taxon>Actinomycetota</taxon>
        <taxon>Actinomycetes</taxon>
        <taxon>Mycobacteriales</taxon>
        <taxon>Gordoniaceae</taxon>
        <taxon>Gordonia</taxon>
    </lineage>
</organism>
<dbReference type="RefSeq" id="WP_290706017.1">
    <property type="nucleotide sequence ID" value="NZ_BAAAVS010000056.1"/>
</dbReference>
<evidence type="ECO:0008006" key="4">
    <source>
        <dbReference type="Google" id="ProtNLM"/>
    </source>
</evidence>
<sequence length="135" mass="13647">MNRARGDIGLLVLLSVDGLVVGIMSVAFLNPYIGMVAAPAGILIAAVGNATLVWLASAYAGPPMNWLPVFGWGLVVVLGLGGGPGGDVLFLSDWRVAGLVLAGIGAPAAVAWFTGTRRRIDAAARRGIGPADGGR</sequence>
<keyword evidence="1" id="KW-0472">Membrane</keyword>
<dbReference type="Proteomes" id="UP001501035">
    <property type="component" value="Unassembled WGS sequence"/>
</dbReference>
<proteinExistence type="predicted"/>
<evidence type="ECO:0000313" key="2">
    <source>
        <dbReference type="EMBL" id="GAA3046208.1"/>
    </source>
</evidence>
<name>A0ABP6LNW9_9ACTN</name>
<feature type="transmembrane region" description="Helical" evidence="1">
    <location>
        <begin position="64"/>
        <end position="82"/>
    </location>
</feature>
<keyword evidence="1" id="KW-1133">Transmembrane helix</keyword>
<feature type="transmembrane region" description="Helical" evidence="1">
    <location>
        <begin position="35"/>
        <end position="57"/>
    </location>
</feature>
<feature type="transmembrane region" description="Helical" evidence="1">
    <location>
        <begin position="94"/>
        <end position="115"/>
    </location>
</feature>
<keyword evidence="1" id="KW-0812">Transmembrane</keyword>
<reference evidence="3" key="1">
    <citation type="journal article" date="2019" name="Int. J. Syst. Evol. Microbiol.">
        <title>The Global Catalogue of Microorganisms (GCM) 10K type strain sequencing project: providing services to taxonomists for standard genome sequencing and annotation.</title>
        <authorList>
            <consortium name="The Broad Institute Genomics Platform"/>
            <consortium name="The Broad Institute Genome Sequencing Center for Infectious Disease"/>
            <person name="Wu L."/>
            <person name="Ma J."/>
        </authorList>
    </citation>
    <scope>NUCLEOTIDE SEQUENCE [LARGE SCALE GENOMIC DNA]</scope>
    <source>
        <strain evidence="3">JCM 14234</strain>
    </source>
</reference>
<feature type="transmembrane region" description="Helical" evidence="1">
    <location>
        <begin position="7"/>
        <end position="29"/>
    </location>
</feature>
<keyword evidence="3" id="KW-1185">Reference proteome</keyword>
<gene>
    <name evidence="2" type="ORF">GCM10010528_26760</name>
</gene>
<accession>A0ABP6LNW9</accession>
<protein>
    <recommendedName>
        <fullName evidence="4">Facilitated glucose transporter</fullName>
    </recommendedName>
</protein>
<evidence type="ECO:0000256" key="1">
    <source>
        <dbReference type="SAM" id="Phobius"/>
    </source>
</evidence>
<dbReference type="EMBL" id="BAAAVS010000056">
    <property type="protein sequence ID" value="GAA3046208.1"/>
    <property type="molecule type" value="Genomic_DNA"/>
</dbReference>